<keyword evidence="6" id="KW-1133">Transmembrane helix</keyword>
<evidence type="ECO:0000313" key="10">
    <source>
        <dbReference type="Proteomes" id="UP000231962"/>
    </source>
</evidence>
<comment type="caution">
    <text evidence="9">The sequence shown here is derived from an EMBL/GenBank/DDBJ whole genome shotgun (WGS) entry which is preliminary data.</text>
</comment>
<evidence type="ECO:0000256" key="5">
    <source>
        <dbReference type="ARBA" id="ARBA00022691"/>
    </source>
</evidence>
<dbReference type="Gene3D" id="3.40.1010.10">
    <property type="entry name" value="Cobalt-precorrin-4 Transmethylase, Domain 1"/>
    <property type="match status" value="1"/>
</dbReference>
<keyword evidence="10" id="KW-1185">Reference proteome</keyword>
<evidence type="ECO:0000256" key="6">
    <source>
        <dbReference type="SAM" id="Phobius"/>
    </source>
</evidence>
<dbReference type="InterPro" id="IPR014777">
    <property type="entry name" value="4pyrrole_Mease_sub1"/>
</dbReference>
<organism evidence="9 11">
    <name type="scientific">Leptospira perolatii</name>
    <dbReference type="NCBI Taxonomy" id="2023191"/>
    <lineage>
        <taxon>Bacteria</taxon>
        <taxon>Pseudomonadati</taxon>
        <taxon>Spirochaetota</taxon>
        <taxon>Spirochaetia</taxon>
        <taxon>Leptospirales</taxon>
        <taxon>Leptospiraceae</taxon>
        <taxon>Leptospira</taxon>
    </lineage>
</organism>
<evidence type="ECO:0000313" key="8">
    <source>
        <dbReference type="EMBL" id="PJZ69037.1"/>
    </source>
</evidence>
<keyword evidence="6" id="KW-0472">Membrane</keyword>
<keyword evidence="2" id="KW-0698">rRNA processing</keyword>
<dbReference type="InterPro" id="IPR008189">
    <property type="entry name" value="rRNA_ssu_MeTfrase_I"/>
</dbReference>
<evidence type="ECO:0000313" key="11">
    <source>
        <dbReference type="Proteomes" id="UP000231990"/>
    </source>
</evidence>
<dbReference type="PANTHER" id="PTHR46111">
    <property type="entry name" value="RIBOSOMAL RNA SMALL SUBUNIT METHYLTRANSFERASE I"/>
    <property type="match status" value="1"/>
</dbReference>
<gene>
    <name evidence="8" type="ORF">CH360_13340</name>
    <name evidence="9" type="ORF">CH373_03990</name>
</gene>
<evidence type="ECO:0000256" key="4">
    <source>
        <dbReference type="ARBA" id="ARBA00022679"/>
    </source>
</evidence>
<dbReference type="AlphaFoldDB" id="A0A2M9ZPX9"/>
<evidence type="ECO:0000256" key="2">
    <source>
        <dbReference type="ARBA" id="ARBA00022552"/>
    </source>
</evidence>
<dbReference type="RefSeq" id="WP_100714542.1">
    <property type="nucleotide sequence ID" value="NZ_NPDY01000013.1"/>
</dbReference>
<dbReference type="InterPro" id="IPR035996">
    <property type="entry name" value="4pyrrol_Methylase_sf"/>
</dbReference>
<keyword evidence="6" id="KW-0812">Transmembrane</keyword>
<dbReference type="InterPro" id="IPR014776">
    <property type="entry name" value="4pyrrole_Mease_sub2"/>
</dbReference>
<sequence length="260" mass="28515">MNQDGPVSDSNLGAKSGSELVLVSVPIGNQEDLSERAKQTLSGADLIIGEEARVVAPLLKKIGVQKEFLLLNEHTDSAGLQILLSEVFRHNVTVLVCDSGTPGIEDPGRDLVKAVLNRGGKVRSVPGPAALVVALSISGFVTSPFTFGGFLSRDSAERKRQIKDYLRLGHALVFYETPYRYKAVLHDLAEVLRELSEERKIFLGLDLTSEDEIQIRGSAKEVLAKVEELPKKNPVIVISEKQAFPATSIRSKPKHRREKR</sequence>
<dbReference type="InterPro" id="IPR000878">
    <property type="entry name" value="4pyrrol_Mease"/>
</dbReference>
<evidence type="ECO:0000256" key="3">
    <source>
        <dbReference type="ARBA" id="ARBA00022603"/>
    </source>
</evidence>
<evidence type="ECO:0000259" key="7">
    <source>
        <dbReference type="Pfam" id="PF00590"/>
    </source>
</evidence>
<dbReference type="GO" id="GO:0032259">
    <property type="term" value="P:methylation"/>
    <property type="evidence" value="ECO:0007669"/>
    <property type="project" value="UniProtKB-KW"/>
</dbReference>
<keyword evidence="4" id="KW-0808">Transferase</keyword>
<dbReference type="OrthoDB" id="306865at2"/>
<dbReference type="Proteomes" id="UP000231962">
    <property type="component" value="Unassembled WGS sequence"/>
</dbReference>
<keyword evidence="1" id="KW-0963">Cytoplasm</keyword>
<dbReference type="PIRSF" id="PIRSF005917">
    <property type="entry name" value="MTase_YraL"/>
    <property type="match status" value="1"/>
</dbReference>
<dbReference type="EMBL" id="NPDZ01000002">
    <property type="protein sequence ID" value="PJZ74094.1"/>
    <property type="molecule type" value="Genomic_DNA"/>
</dbReference>
<proteinExistence type="predicted"/>
<dbReference type="Pfam" id="PF00590">
    <property type="entry name" value="TP_methylase"/>
    <property type="match status" value="1"/>
</dbReference>
<feature type="domain" description="Tetrapyrrole methylase" evidence="7">
    <location>
        <begin position="20"/>
        <end position="222"/>
    </location>
</feature>
<protein>
    <recommendedName>
        <fullName evidence="7">Tetrapyrrole methylase domain-containing protein</fullName>
    </recommendedName>
</protein>
<keyword evidence="5" id="KW-0949">S-adenosyl-L-methionine</keyword>
<dbReference type="Gene3D" id="3.30.950.10">
    <property type="entry name" value="Methyltransferase, Cobalt-precorrin-4 Transmethylase, Domain 2"/>
    <property type="match status" value="1"/>
</dbReference>
<evidence type="ECO:0000313" key="9">
    <source>
        <dbReference type="EMBL" id="PJZ74094.1"/>
    </source>
</evidence>
<keyword evidence="3" id="KW-0489">Methyltransferase</keyword>
<dbReference type="EMBL" id="NPDY01000013">
    <property type="protein sequence ID" value="PJZ69037.1"/>
    <property type="molecule type" value="Genomic_DNA"/>
</dbReference>
<dbReference type="GO" id="GO:0006364">
    <property type="term" value="P:rRNA processing"/>
    <property type="evidence" value="ECO:0007669"/>
    <property type="project" value="UniProtKB-KW"/>
</dbReference>
<feature type="transmembrane region" description="Helical" evidence="6">
    <location>
        <begin position="129"/>
        <end position="151"/>
    </location>
</feature>
<name>A0A2M9ZPX9_9LEPT</name>
<evidence type="ECO:0000256" key="1">
    <source>
        <dbReference type="ARBA" id="ARBA00022490"/>
    </source>
</evidence>
<accession>A0A2M9ZPX9</accession>
<dbReference type="PANTHER" id="PTHR46111:SF1">
    <property type="entry name" value="RIBOSOMAL RNA SMALL SUBUNIT METHYLTRANSFERASE I"/>
    <property type="match status" value="1"/>
</dbReference>
<dbReference type="Proteomes" id="UP000231990">
    <property type="component" value="Unassembled WGS sequence"/>
</dbReference>
<reference evidence="10 11" key="1">
    <citation type="submission" date="2017-07" db="EMBL/GenBank/DDBJ databases">
        <title>Leptospira spp. isolated from tropical soils.</title>
        <authorList>
            <person name="Thibeaux R."/>
            <person name="Iraola G."/>
            <person name="Ferres I."/>
            <person name="Bierque E."/>
            <person name="Girault D."/>
            <person name="Soupe-Gilbert M.-E."/>
            <person name="Picardeau M."/>
            <person name="Goarant C."/>
        </authorList>
    </citation>
    <scope>NUCLEOTIDE SEQUENCE [LARGE SCALE GENOMIC DNA]</scope>
    <source>
        <strain evidence="9 11">FH1-B-B1</strain>
        <strain evidence="8 10">FH1-B-C1</strain>
    </source>
</reference>
<dbReference type="GO" id="GO:0008168">
    <property type="term" value="F:methyltransferase activity"/>
    <property type="evidence" value="ECO:0007669"/>
    <property type="project" value="UniProtKB-KW"/>
</dbReference>
<dbReference type="SUPFAM" id="SSF53790">
    <property type="entry name" value="Tetrapyrrole methylase"/>
    <property type="match status" value="1"/>
</dbReference>